<keyword evidence="7 16" id="KW-1003">Cell membrane</keyword>
<evidence type="ECO:0000256" key="12">
    <source>
        <dbReference type="ARBA" id="ARBA00022989"/>
    </source>
</evidence>
<dbReference type="Pfam" id="PF02233">
    <property type="entry name" value="PNTB"/>
    <property type="match status" value="1"/>
</dbReference>
<sequence length="486" mass="50780">MNISTVELLDWLVKASYLAAATLFLLGLQRMASPLTARSGIRWAGLGMLLATVATFFLPELHNVPLILVALLLGAGLAWWSAGRVAITDMPQMVALYNGMGGGSAAAIGAVELLRYAFLANRDTSHWSAQALADLAARQPSGMVLLLAVVGAAIGAVSLSGSVIAWAKLDGRLDKRVTWPGQQVMNLLVALAVVVLAIIAASTLNTWAIVAFFVLALALGVLMTLPIGGADMPVVISLYNAFTGLAVSFEGYVLGNEALIIAGMMVGAAGILLTRLMAKAMNRPIRNVLFSNFGSGAGGEAQAITGAQKPIEASDVAAMMAYAERVVIVPGYGMAVAQAQHKIWELAQRLGQRGVKVKFAIHPVAGRMPGHMNVLLAEAGVPYDLIADMDDINPEFANTDVVLVIGANDVVNPVARTDPASPIYGMPVLDVVNARNVVVIKRGKGTGFAGIENALFYADNTRMLYGDGAEAAASLVSELKALDGGH</sequence>
<evidence type="ECO:0000256" key="2">
    <source>
        <dbReference type="ARBA" id="ARBA00004429"/>
    </source>
</evidence>
<dbReference type="OrthoDB" id="9763786at2"/>
<evidence type="ECO:0000256" key="7">
    <source>
        <dbReference type="ARBA" id="ARBA00022475"/>
    </source>
</evidence>
<evidence type="ECO:0000256" key="8">
    <source>
        <dbReference type="ARBA" id="ARBA00022519"/>
    </source>
</evidence>
<evidence type="ECO:0000256" key="3">
    <source>
        <dbReference type="ARBA" id="ARBA00007919"/>
    </source>
</evidence>
<feature type="transmembrane region" description="Helical" evidence="17">
    <location>
        <begin position="143"/>
        <end position="164"/>
    </location>
</feature>
<dbReference type="GO" id="GO:0005886">
    <property type="term" value="C:plasma membrane"/>
    <property type="evidence" value="ECO:0007669"/>
    <property type="project" value="UniProtKB-SubCell"/>
</dbReference>
<feature type="transmembrane region" description="Helical" evidence="17">
    <location>
        <begin position="184"/>
        <end position="201"/>
    </location>
</feature>
<feature type="transmembrane region" description="Helical" evidence="17">
    <location>
        <begin position="40"/>
        <end position="58"/>
    </location>
</feature>
<keyword evidence="11 16" id="KW-1278">Translocase</keyword>
<evidence type="ECO:0000256" key="6">
    <source>
        <dbReference type="ARBA" id="ARBA00014581"/>
    </source>
</evidence>
<proteinExistence type="inferred from homology"/>
<keyword evidence="9 17" id="KW-0812">Transmembrane</keyword>
<dbReference type="EC" id="7.1.1.1" evidence="5 16"/>
<accession>A0A2J0UHB6</accession>
<dbReference type="InterPro" id="IPR029035">
    <property type="entry name" value="DHS-like_NAD/FAD-binding_dom"/>
</dbReference>
<reference evidence="19 20" key="1">
    <citation type="journal article" date="2017" name="Front. Microbiol.">
        <title>Double-Face Meets the Bacterial World: The Opportunistic Pathogen Stenotrophomonas maltophilia.</title>
        <authorList>
            <person name="Lira F."/>
            <person name="Berg G."/>
            <person name="Martinez J.L."/>
        </authorList>
    </citation>
    <scope>NUCLEOTIDE SEQUENCE [LARGE SCALE GENOMIC DNA]</scope>
    <source>
        <strain evidence="19 20">EA1</strain>
    </source>
</reference>
<dbReference type="GO" id="GO:0008750">
    <property type="term" value="F:proton-translocating NAD(P)+ transhydrogenase activity"/>
    <property type="evidence" value="ECO:0007669"/>
    <property type="project" value="UniProtKB-EC"/>
</dbReference>
<comment type="subcellular location">
    <subcellularLocation>
        <location evidence="2">Cell inner membrane</location>
        <topology evidence="2">Multi-pass membrane protein</topology>
    </subcellularLocation>
</comment>
<name>A0A2J0UHB6_STEMA</name>
<evidence type="ECO:0000256" key="15">
    <source>
        <dbReference type="ARBA" id="ARBA00048202"/>
    </source>
</evidence>
<dbReference type="FunFam" id="3.40.50.1220:FF:000002">
    <property type="entry name" value="NAD(P) transhydrogenase subunit beta"/>
    <property type="match status" value="1"/>
</dbReference>
<dbReference type="InterPro" id="IPR034300">
    <property type="entry name" value="PNTB-like"/>
</dbReference>
<keyword evidence="12 17" id="KW-1133">Transmembrane helix</keyword>
<dbReference type="Proteomes" id="UP000230167">
    <property type="component" value="Unassembled WGS sequence"/>
</dbReference>
<feature type="transmembrane region" description="Helical" evidence="17">
    <location>
        <begin position="207"/>
        <end position="227"/>
    </location>
</feature>
<comment type="catalytic activity">
    <reaction evidence="15 16">
        <text>NAD(+) + NADPH + H(+)(in) = NADH + NADP(+) + H(+)(out)</text>
        <dbReference type="Rhea" id="RHEA:47992"/>
        <dbReference type="ChEBI" id="CHEBI:15378"/>
        <dbReference type="ChEBI" id="CHEBI:57540"/>
        <dbReference type="ChEBI" id="CHEBI:57783"/>
        <dbReference type="ChEBI" id="CHEBI:57945"/>
        <dbReference type="ChEBI" id="CHEBI:58349"/>
        <dbReference type="EC" id="7.1.1.1"/>
    </reaction>
</comment>
<keyword evidence="13 16" id="KW-0520">NAD</keyword>
<keyword evidence="10 16" id="KW-0521">NADP</keyword>
<dbReference type="AlphaFoldDB" id="A0A2J0UHB6"/>
<keyword evidence="8 16" id="KW-0997">Cell inner membrane</keyword>
<dbReference type="PANTHER" id="PTHR44758:SF1">
    <property type="entry name" value="NAD(P) TRANSHYDROGENASE SUBUNIT BETA"/>
    <property type="match status" value="1"/>
</dbReference>
<evidence type="ECO:0000256" key="5">
    <source>
        <dbReference type="ARBA" id="ARBA00012943"/>
    </source>
</evidence>
<dbReference type="EMBL" id="NEQV01000001">
    <property type="protein sequence ID" value="PJL34251.1"/>
    <property type="molecule type" value="Genomic_DNA"/>
</dbReference>
<feature type="transmembrane region" description="Helical" evidence="17">
    <location>
        <begin position="64"/>
        <end position="82"/>
    </location>
</feature>
<evidence type="ECO:0000313" key="20">
    <source>
        <dbReference type="Proteomes" id="UP000230167"/>
    </source>
</evidence>
<evidence type="ECO:0000256" key="13">
    <source>
        <dbReference type="ARBA" id="ARBA00023027"/>
    </source>
</evidence>
<organism evidence="19 20">
    <name type="scientific">Stenotrophomonas maltophilia</name>
    <name type="common">Pseudomonas maltophilia</name>
    <name type="synonym">Xanthomonas maltophilia</name>
    <dbReference type="NCBI Taxonomy" id="40324"/>
    <lineage>
        <taxon>Bacteria</taxon>
        <taxon>Pseudomonadati</taxon>
        <taxon>Pseudomonadota</taxon>
        <taxon>Gammaproteobacteria</taxon>
        <taxon>Lysobacterales</taxon>
        <taxon>Lysobacteraceae</taxon>
        <taxon>Stenotrophomonas</taxon>
        <taxon>Stenotrophomonas maltophilia group</taxon>
    </lineage>
</organism>
<dbReference type="RefSeq" id="WP_100439565.1">
    <property type="nucleotide sequence ID" value="NZ_CBCPIZ010000006.1"/>
</dbReference>
<feature type="transmembrane region" description="Helical" evidence="17">
    <location>
        <begin position="259"/>
        <end position="278"/>
    </location>
</feature>
<feature type="transmembrane region" description="Helical" evidence="17">
    <location>
        <begin position="94"/>
        <end position="118"/>
    </location>
</feature>
<dbReference type="Gene3D" id="3.40.50.1220">
    <property type="entry name" value="TPP-binding domain"/>
    <property type="match status" value="1"/>
</dbReference>
<evidence type="ECO:0000256" key="11">
    <source>
        <dbReference type="ARBA" id="ARBA00022967"/>
    </source>
</evidence>
<gene>
    <name evidence="19" type="ORF">B9Y64_04020</name>
</gene>
<comment type="function">
    <text evidence="1 16">The transhydrogenation between NADH and NADP is coupled to respiration and ATP hydrolysis and functions as a proton pump across the membrane.</text>
</comment>
<comment type="subunit">
    <text evidence="4">Heterodimer of an alpha and a beta chain.</text>
</comment>
<evidence type="ECO:0000259" key="18">
    <source>
        <dbReference type="Pfam" id="PF02233"/>
    </source>
</evidence>
<evidence type="ECO:0000256" key="10">
    <source>
        <dbReference type="ARBA" id="ARBA00022857"/>
    </source>
</evidence>
<evidence type="ECO:0000256" key="1">
    <source>
        <dbReference type="ARBA" id="ARBA00003943"/>
    </source>
</evidence>
<evidence type="ECO:0000313" key="19">
    <source>
        <dbReference type="EMBL" id="PJL34251.1"/>
    </source>
</evidence>
<evidence type="ECO:0000256" key="9">
    <source>
        <dbReference type="ARBA" id="ARBA00022692"/>
    </source>
</evidence>
<feature type="transmembrane region" description="Helical" evidence="17">
    <location>
        <begin position="12"/>
        <end position="28"/>
    </location>
</feature>
<comment type="caution">
    <text evidence="19">The sequence shown here is derived from an EMBL/GenBank/DDBJ whole genome shotgun (WGS) entry which is preliminary data.</text>
</comment>
<comment type="similarity">
    <text evidence="3 16">Belongs to the PNT beta subunit family.</text>
</comment>
<feature type="domain" description="NADP transhydrogenase beta-like" evidence="18">
    <location>
        <begin position="14"/>
        <end position="477"/>
    </location>
</feature>
<protein>
    <recommendedName>
        <fullName evidence="6 16">NAD(P) transhydrogenase subunit beta</fullName>
        <ecNumber evidence="5 16">7.1.1.1</ecNumber>
    </recommendedName>
    <alternativeName>
        <fullName evidence="16">Nicotinamide nucleotide transhydrogenase subunit beta</fullName>
    </alternativeName>
</protein>
<dbReference type="PANTHER" id="PTHR44758">
    <property type="entry name" value="NAD(P) TRANSHYDROGENASE SUBUNIT BETA"/>
    <property type="match status" value="1"/>
</dbReference>
<evidence type="ECO:0000256" key="14">
    <source>
        <dbReference type="ARBA" id="ARBA00023136"/>
    </source>
</evidence>
<dbReference type="SUPFAM" id="SSF52467">
    <property type="entry name" value="DHS-like NAD/FAD-binding domain"/>
    <property type="match status" value="1"/>
</dbReference>
<evidence type="ECO:0000256" key="16">
    <source>
        <dbReference type="PIRNR" id="PIRNR000204"/>
    </source>
</evidence>
<dbReference type="PIRSF" id="PIRSF000204">
    <property type="entry name" value="PNTB"/>
    <property type="match status" value="1"/>
</dbReference>
<evidence type="ECO:0000256" key="4">
    <source>
        <dbReference type="ARBA" id="ARBA00011870"/>
    </source>
</evidence>
<dbReference type="InterPro" id="IPR012136">
    <property type="entry name" value="NADH_DH_b"/>
</dbReference>
<dbReference type="GO" id="GO:0050661">
    <property type="term" value="F:NADP binding"/>
    <property type="evidence" value="ECO:0007669"/>
    <property type="project" value="InterPro"/>
</dbReference>
<keyword evidence="14 16" id="KW-0472">Membrane</keyword>
<evidence type="ECO:0000256" key="17">
    <source>
        <dbReference type="SAM" id="Phobius"/>
    </source>
</evidence>